<evidence type="ECO:0000256" key="1">
    <source>
        <dbReference type="ARBA" id="ARBA00022527"/>
    </source>
</evidence>
<dbReference type="CDD" id="cd14134">
    <property type="entry name" value="PKc_CLK"/>
    <property type="match status" value="1"/>
</dbReference>
<dbReference type="eggNOG" id="KOG0671">
    <property type="taxonomic scope" value="Eukaryota"/>
</dbReference>
<evidence type="ECO:0000256" key="4">
    <source>
        <dbReference type="ARBA" id="ARBA00022777"/>
    </source>
</evidence>
<reference evidence="10" key="1">
    <citation type="journal article" date="2014" name="Genome Announc.">
        <title>Draft genome sequence of Colletotrichum sublineola, a destructive pathogen of cultivated sorghum.</title>
        <authorList>
            <person name="Baroncelli R."/>
            <person name="Sanz-Martin J.M."/>
            <person name="Rech G.E."/>
            <person name="Sukno S.A."/>
            <person name="Thon M.R."/>
        </authorList>
    </citation>
    <scope>NUCLEOTIDE SEQUENCE [LARGE SCALE GENOMIC DNA]</scope>
    <source>
        <strain evidence="10">TX430BB</strain>
    </source>
</reference>
<dbReference type="Gene3D" id="3.30.200.20">
    <property type="entry name" value="Phosphorylase Kinase, domain 1"/>
    <property type="match status" value="1"/>
</dbReference>
<dbReference type="PANTHER" id="PTHR45646">
    <property type="entry name" value="SERINE/THREONINE-PROTEIN KINASE DOA-RELATED"/>
    <property type="match status" value="1"/>
</dbReference>
<dbReference type="PANTHER" id="PTHR45646:SF11">
    <property type="entry name" value="SERINE_THREONINE-PROTEIN KINASE DOA"/>
    <property type="match status" value="1"/>
</dbReference>
<keyword evidence="4" id="KW-0418">Kinase</keyword>
<dbReference type="InterPro" id="IPR017441">
    <property type="entry name" value="Protein_kinase_ATP_BS"/>
</dbReference>
<dbReference type="AlphaFoldDB" id="A0A066XGI8"/>
<keyword evidence="10" id="KW-1185">Reference proteome</keyword>
<evidence type="ECO:0000256" key="5">
    <source>
        <dbReference type="ARBA" id="ARBA00022840"/>
    </source>
</evidence>
<evidence type="ECO:0000256" key="3">
    <source>
        <dbReference type="ARBA" id="ARBA00022741"/>
    </source>
</evidence>
<dbReference type="SMART" id="SM00220">
    <property type="entry name" value="S_TKc"/>
    <property type="match status" value="1"/>
</dbReference>
<comment type="caution">
    <text evidence="9">The sequence shown here is derived from an EMBL/GenBank/DDBJ whole genome shotgun (WGS) entry which is preliminary data.</text>
</comment>
<dbReference type="Pfam" id="PF00069">
    <property type="entry name" value="Pkinase"/>
    <property type="match status" value="1"/>
</dbReference>
<evidence type="ECO:0000313" key="9">
    <source>
        <dbReference type="EMBL" id="KDN68298.1"/>
    </source>
</evidence>
<organism evidence="9 10">
    <name type="scientific">Colletotrichum sublineola</name>
    <name type="common">Sorghum anthracnose fungus</name>
    <dbReference type="NCBI Taxonomy" id="1173701"/>
    <lineage>
        <taxon>Eukaryota</taxon>
        <taxon>Fungi</taxon>
        <taxon>Dikarya</taxon>
        <taxon>Ascomycota</taxon>
        <taxon>Pezizomycotina</taxon>
        <taxon>Sordariomycetes</taxon>
        <taxon>Hypocreomycetidae</taxon>
        <taxon>Glomerellales</taxon>
        <taxon>Glomerellaceae</taxon>
        <taxon>Colletotrichum</taxon>
        <taxon>Colletotrichum graminicola species complex</taxon>
    </lineage>
</organism>
<keyword evidence="3 6" id="KW-0547">Nucleotide-binding</keyword>
<dbReference type="OMA" id="NFRCVQM"/>
<feature type="domain" description="Protein kinase" evidence="8">
    <location>
        <begin position="177"/>
        <end position="500"/>
    </location>
</feature>
<keyword evidence="2" id="KW-0808">Transferase</keyword>
<feature type="compositionally biased region" description="Basic and acidic residues" evidence="7">
    <location>
        <begin position="106"/>
        <end position="121"/>
    </location>
</feature>
<dbReference type="PROSITE" id="PS00108">
    <property type="entry name" value="PROTEIN_KINASE_ST"/>
    <property type="match status" value="1"/>
</dbReference>
<evidence type="ECO:0000256" key="7">
    <source>
        <dbReference type="SAM" id="MobiDB-lite"/>
    </source>
</evidence>
<evidence type="ECO:0000313" key="10">
    <source>
        <dbReference type="Proteomes" id="UP000027238"/>
    </source>
</evidence>
<evidence type="ECO:0000256" key="6">
    <source>
        <dbReference type="PROSITE-ProRule" id="PRU10141"/>
    </source>
</evidence>
<dbReference type="GO" id="GO:0005524">
    <property type="term" value="F:ATP binding"/>
    <property type="evidence" value="ECO:0007669"/>
    <property type="project" value="UniProtKB-UniRule"/>
</dbReference>
<feature type="region of interest" description="Disordered" evidence="7">
    <location>
        <begin position="71"/>
        <end position="123"/>
    </location>
</feature>
<dbReference type="SUPFAM" id="SSF56112">
    <property type="entry name" value="Protein kinase-like (PK-like)"/>
    <property type="match status" value="1"/>
</dbReference>
<feature type="compositionally biased region" description="Polar residues" evidence="7">
    <location>
        <begin position="93"/>
        <end position="105"/>
    </location>
</feature>
<dbReference type="PROSITE" id="PS00107">
    <property type="entry name" value="PROTEIN_KINASE_ATP"/>
    <property type="match status" value="1"/>
</dbReference>
<dbReference type="PROSITE" id="PS50011">
    <property type="entry name" value="PROTEIN_KINASE_DOM"/>
    <property type="match status" value="1"/>
</dbReference>
<accession>A0A066XGI8</accession>
<protein>
    <recommendedName>
        <fullName evidence="8">Protein kinase domain-containing protein</fullName>
    </recommendedName>
</protein>
<sequence length="519" mass="59370">MPISLSSKAPEFNKFCKSPPQGIIAINDTPEPEHGKPARDINGIAPRRRKRDSEYHQPCNTVYHNSKKLRTAAHRKGSHRGFTISTKRRTHSVIRNTSDATSLSSNDREYHGVPSGQERKKPSYIGYRYKPSPHPSRKASDVHVRVVQENKDKNNAKVDHEDGHYIVVDGADLAKDYQVVKLLGQGTFGKVVQARDRQRDKMVAIKITRATPKYRYASRIELRVLATLKENDSMNRHRCIHMRDCFDYRGHICIVTDLLGQSVFDFLKSNNFLPFPNSHIHSFARQLFSSVAFLHDLNLIHTDLKPENILLCRSDYQKFTYKRKNVPERKVLLDTEIRLIDFGSATFQDEHHSSVVSTRHYRAPEIILGPEWSFPCDIWSIGCVLVELFTGNVLFPDCNDLEHLAMMEKVIGQRTDPEAVQAVSTMAARSYKVPKPMYSKALKPNRPTPKISGGLMRHLKEIVPPKTTYLKTFLDLLQKIFVSDPQRRITAKEALQHPWFKEPTTPDDGTEAAKIHSIH</sequence>
<keyword evidence="1" id="KW-0723">Serine/threonine-protein kinase</keyword>
<evidence type="ECO:0000259" key="8">
    <source>
        <dbReference type="PROSITE" id="PS50011"/>
    </source>
</evidence>
<dbReference type="InterPro" id="IPR051175">
    <property type="entry name" value="CLK_kinases"/>
</dbReference>
<dbReference type="STRING" id="1173701.A0A066XGI8"/>
<dbReference type="InterPro" id="IPR011009">
    <property type="entry name" value="Kinase-like_dom_sf"/>
</dbReference>
<proteinExistence type="predicted"/>
<dbReference type="InterPro" id="IPR000719">
    <property type="entry name" value="Prot_kinase_dom"/>
</dbReference>
<dbReference type="HOGENOM" id="CLU_000288_5_12_1"/>
<keyword evidence="5 6" id="KW-0067">ATP-binding</keyword>
<name>A0A066XGI8_COLSU</name>
<dbReference type="EMBL" id="JMSE01000684">
    <property type="protein sequence ID" value="KDN68298.1"/>
    <property type="molecule type" value="Genomic_DNA"/>
</dbReference>
<dbReference type="InterPro" id="IPR008271">
    <property type="entry name" value="Ser/Thr_kinase_AS"/>
</dbReference>
<evidence type="ECO:0000256" key="2">
    <source>
        <dbReference type="ARBA" id="ARBA00022679"/>
    </source>
</evidence>
<dbReference type="GO" id="GO:0004674">
    <property type="term" value="F:protein serine/threonine kinase activity"/>
    <property type="evidence" value="ECO:0007669"/>
    <property type="project" value="UniProtKB-KW"/>
</dbReference>
<dbReference type="GO" id="GO:0043484">
    <property type="term" value="P:regulation of RNA splicing"/>
    <property type="evidence" value="ECO:0007669"/>
    <property type="project" value="TreeGrafter"/>
</dbReference>
<dbReference type="GO" id="GO:0005634">
    <property type="term" value="C:nucleus"/>
    <property type="evidence" value="ECO:0007669"/>
    <property type="project" value="TreeGrafter"/>
</dbReference>
<feature type="region of interest" description="Disordered" evidence="7">
    <location>
        <begin position="500"/>
        <end position="519"/>
    </location>
</feature>
<dbReference type="Proteomes" id="UP000027238">
    <property type="component" value="Unassembled WGS sequence"/>
</dbReference>
<gene>
    <name evidence="9" type="ORF">CSUB01_10438</name>
</gene>
<feature type="region of interest" description="Disordered" evidence="7">
    <location>
        <begin position="1"/>
        <end position="58"/>
    </location>
</feature>
<dbReference type="Gene3D" id="1.10.510.10">
    <property type="entry name" value="Transferase(Phosphotransferase) domain 1"/>
    <property type="match status" value="1"/>
</dbReference>
<feature type="binding site" evidence="6">
    <location>
        <position position="206"/>
    </location>
    <ligand>
        <name>ATP</name>
        <dbReference type="ChEBI" id="CHEBI:30616"/>
    </ligand>
</feature>
<dbReference type="OrthoDB" id="283111at2759"/>